<comment type="subcellular location">
    <subcellularLocation>
        <location evidence="1">Membrane</location>
        <topology evidence="1">Single-pass type II membrane protein</topology>
    </subcellularLocation>
</comment>
<dbReference type="STRING" id="69332.A0A388L423"/>
<accession>A0A388L423</accession>
<keyword evidence="3" id="KW-0808">Transferase</keyword>
<dbReference type="Pfam" id="PF02485">
    <property type="entry name" value="Branch"/>
    <property type="match status" value="1"/>
</dbReference>
<organism evidence="6 7">
    <name type="scientific">Chara braunii</name>
    <name type="common">Braun's stonewort</name>
    <dbReference type="NCBI Taxonomy" id="69332"/>
    <lineage>
        <taxon>Eukaryota</taxon>
        <taxon>Viridiplantae</taxon>
        <taxon>Streptophyta</taxon>
        <taxon>Charophyceae</taxon>
        <taxon>Charales</taxon>
        <taxon>Characeae</taxon>
        <taxon>Chara</taxon>
    </lineage>
</organism>
<reference evidence="6 7" key="1">
    <citation type="journal article" date="2018" name="Cell">
        <title>The Chara Genome: Secondary Complexity and Implications for Plant Terrestrialization.</title>
        <authorList>
            <person name="Nishiyama T."/>
            <person name="Sakayama H."/>
            <person name="Vries J.D."/>
            <person name="Buschmann H."/>
            <person name="Saint-Marcoux D."/>
            <person name="Ullrich K.K."/>
            <person name="Haas F.B."/>
            <person name="Vanderstraeten L."/>
            <person name="Becker D."/>
            <person name="Lang D."/>
            <person name="Vosolsobe S."/>
            <person name="Rombauts S."/>
            <person name="Wilhelmsson P.K.I."/>
            <person name="Janitza P."/>
            <person name="Kern R."/>
            <person name="Heyl A."/>
            <person name="Rumpler F."/>
            <person name="Villalobos L.I.A.C."/>
            <person name="Clay J.M."/>
            <person name="Skokan R."/>
            <person name="Toyoda A."/>
            <person name="Suzuki Y."/>
            <person name="Kagoshima H."/>
            <person name="Schijlen E."/>
            <person name="Tajeshwar N."/>
            <person name="Catarino B."/>
            <person name="Hetherington A.J."/>
            <person name="Saltykova A."/>
            <person name="Bonnot C."/>
            <person name="Breuninger H."/>
            <person name="Symeonidi A."/>
            <person name="Radhakrishnan G.V."/>
            <person name="Van Nieuwerburgh F."/>
            <person name="Deforce D."/>
            <person name="Chang C."/>
            <person name="Karol K.G."/>
            <person name="Hedrich R."/>
            <person name="Ulvskov P."/>
            <person name="Glockner G."/>
            <person name="Delwiche C.F."/>
            <person name="Petrasek J."/>
            <person name="Van de Peer Y."/>
            <person name="Friml J."/>
            <person name="Beilby M."/>
            <person name="Dolan L."/>
            <person name="Kohara Y."/>
            <person name="Sugano S."/>
            <person name="Fujiyama A."/>
            <person name="Delaux P.-M."/>
            <person name="Quint M."/>
            <person name="TheiBen G."/>
            <person name="Hagemann M."/>
            <person name="Harholt J."/>
            <person name="Dunand C."/>
            <person name="Zachgo S."/>
            <person name="Langdale J."/>
            <person name="Maumus F."/>
            <person name="Straeten D.V.D."/>
            <person name="Gould S.B."/>
            <person name="Rensing S.A."/>
        </authorList>
    </citation>
    <scope>NUCLEOTIDE SEQUENCE [LARGE SCALE GENOMIC DNA]</scope>
    <source>
        <strain evidence="6 7">S276</strain>
    </source>
</reference>
<comment type="caution">
    <text evidence="6">The sequence shown here is derived from an EMBL/GenBank/DDBJ whole genome shotgun (WGS) entry which is preliminary data.</text>
</comment>
<keyword evidence="7" id="KW-1185">Reference proteome</keyword>
<evidence type="ECO:0000313" key="6">
    <source>
        <dbReference type="EMBL" id="GBG77056.1"/>
    </source>
</evidence>
<dbReference type="GO" id="GO:0016757">
    <property type="term" value="F:glycosyltransferase activity"/>
    <property type="evidence" value="ECO:0007669"/>
    <property type="project" value="UniProtKB-KW"/>
</dbReference>
<dbReference type="InterPro" id="IPR044174">
    <property type="entry name" value="BC10-like"/>
</dbReference>
<evidence type="ECO:0000256" key="3">
    <source>
        <dbReference type="ARBA" id="ARBA00022679"/>
    </source>
</evidence>
<name>A0A388L423_CHABU</name>
<dbReference type="InterPro" id="IPR003406">
    <property type="entry name" value="Glyco_trans_14"/>
</dbReference>
<dbReference type="Gramene" id="GBG77056">
    <property type="protein sequence ID" value="GBG77056"/>
    <property type="gene ID" value="CBR_g23382"/>
</dbReference>
<dbReference type="AlphaFoldDB" id="A0A388L423"/>
<protein>
    <submittedName>
        <fullName evidence="6">Uncharacterized protein</fullName>
    </submittedName>
</protein>
<dbReference type="EMBL" id="BFEA01000259">
    <property type="protein sequence ID" value="GBG77056.1"/>
    <property type="molecule type" value="Genomic_DNA"/>
</dbReference>
<evidence type="ECO:0000256" key="5">
    <source>
        <dbReference type="ARBA" id="ARBA00023180"/>
    </source>
</evidence>
<dbReference type="Proteomes" id="UP000265515">
    <property type="component" value="Unassembled WGS sequence"/>
</dbReference>
<gene>
    <name evidence="6" type="ORF">CBR_g23382</name>
</gene>
<dbReference type="OrthoDB" id="191334at2759"/>
<evidence type="ECO:0000256" key="2">
    <source>
        <dbReference type="ARBA" id="ARBA00022676"/>
    </source>
</evidence>
<keyword evidence="2" id="KW-0328">Glycosyltransferase</keyword>
<dbReference type="PANTHER" id="PTHR31042">
    <property type="entry name" value="CORE-2/I-BRANCHING BETA-1,6-N-ACETYLGLUCOSAMINYLTRANSFERASE FAMILY PROTEIN-RELATED"/>
    <property type="match status" value="1"/>
</dbReference>
<sequence>MRTNCRMMMVVPTLRQVLVLSPVLAALFCVMTYINFPPLLQGRRVTVWSNGEVTLQCTEASGEPCSEEELLRGPSRETIEGRNLSTADVFLLRQAASFCSLSPAQEKDLEDKMAFEGGPQVAYTSRPNHHDMRYKLQQGETGGEGGGPARGRRPRRVAFLFLTRGPLPLAPLWDLFFRGNEQLYSVVVHTSPGFEFEDTMPEPFLANVIRSEEVAWGTPRMIDAERRLLAFALLNPLNQRFVLVSETCLPLHNFTFIYEYLMACPSSFIQSQPPSPPSDYFLSYRWPARYIPMMMPEVRASQWRKGSQWFALNRRHAAMAVNDTVYYPKFERWCRGDKWHGHCLSDEHYLQTLLHILDPDGLERRTLTFTDWSSEDWGHPKTFTAELITDQFIQEIRSVRNCKWNDRRDKECYLFLRKIDAEAIQQMEKVGRRFGIWR</sequence>
<evidence type="ECO:0000256" key="1">
    <source>
        <dbReference type="ARBA" id="ARBA00004606"/>
    </source>
</evidence>
<keyword evidence="4" id="KW-0472">Membrane</keyword>
<dbReference type="GO" id="GO:0016020">
    <property type="term" value="C:membrane"/>
    <property type="evidence" value="ECO:0007669"/>
    <property type="project" value="UniProtKB-SubCell"/>
</dbReference>
<evidence type="ECO:0000256" key="4">
    <source>
        <dbReference type="ARBA" id="ARBA00023136"/>
    </source>
</evidence>
<dbReference type="PANTHER" id="PTHR31042:SF150">
    <property type="entry name" value="OS06G0661900 PROTEIN"/>
    <property type="match status" value="1"/>
</dbReference>
<proteinExistence type="predicted"/>
<keyword evidence="5" id="KW-0325">Glycoprotein</keyword>
<evidence type="ECO:0000313" key="7">
    <source>
        <dbReference type="Proteomes" id="UP000265515"/>
    </source>
</evidence>